<dbReference type="Proteomes" id="UP000786183">
    <property type="component" value="Unassembled WGS sequence"/>
</dbReference>
<dbReference type="Pfam" id="PF01432">
    <property type="entry name" value="Peptidase_M3"/>
    <property type="match status" value="1"/>
</dbReference>
<dbReference type="PANTHER" id="PTHR11804:SF5">
    <property type="entry name" value="OLIGOENDOPEPTIDASE F"/>
    <property type="match status" value="1"/>
</dbReference>
<accession>A0ABS7WRN1</accession>
<keyword evidence="1 6" id="KW-0645">Protease</keyword>
<dbReference type="InterPro" id="IPR001567">
    <property type="entry name" value="Pept_M3A_M3B_dom"/>
</dbReference>
<dbReference type="PANTHER" id="PTHR11804">
    <property type="entry name" value="PROTEASE M3 THIMET OLIGOPEPTIDASE-RELATED"/>
    <property type="match status" value="1"/>
</dbReference>
<keyword evidence="3 6" id="KW-0378">Hydrolase</keyword>
<comment type="cofactor">
    <cofactor evidence="6">
        <name>Zn(2+)</name>
        <dbReference type="ChEBI" id="CHEBI:29105"/>
    </cofactor>
    <text evidence="6">Binds 1 zinc ion.</text>
</comment>
<reference evidence="8 9" key="1">
    <citation type="submission" date="2020-07" db="EMBL/GenBank/DDBJ databases">
        <title>Transfer of Campylobacter canadensis to the novel genus Avispirillum gen. nov., that also includes two novel species recovered from migratory waterfowl: Avispirillum anseris sp. nov. and Avispirillum brantae sp. nov.</title>
        <authorList>
            <person name="Miller W.G."/>
            <person name="Chapman M.H."/>
            <person name="Yee E."/>
            <person name="Inglis G.D."/>
        </authorList>
    </citation>
    <scope>NUCLEOTIDE SEQUENCE [LARGE SCALE GENOMIC DNA]</scope>
    <source>
        <strain evidence="8 9">L283</strain>
    </source>
</reference>
<dbReference type="EMBL" id="JACGBB010000004">
    <property type="protein sequence ID" value="MBZ7986992.1"/>
    <property type="molecule type" value="Genomic_DNA"/>
</dbReference>
<evidence type="ECO:0000256" key="3">
    <source>
        <dbReference type="ARBA" id="ARBA00022801"/>
    </source>
</evidence>
<evidence type="ECO:0000313" key="9">
    <source>
        <dbReference type="Proteomes" id="UP000786183"/>
    </source>
</evidence>
<keyword evidence="5 6" id="KW-0482">Metalloprotease</keyword>
<dbReference type="Gene3D" id="1.20.140.70">
    <property type="entry name" value="Oligopeptidase f, N-terminal domain"/>
    <property type="match status" value="1"/>
</dbReference>
<dbReference type="RefSeq" id="WP_172234421.1">
    <property type="nucleotide sequence ID" value="NZ_CP035946.1"/>
</dbReference>
<organism evidence="8 9">
    <name type="scientific">Campylobacter canadensis</name>
    <dbReference type="NCBI Taxonomy" id="449520"/>
    <lineage>
        <taxon>Bacteria</taxon>
        <taxon>Pseudomonadati</taxon>
        <taxon>Campylobacterota</taxon>
        <taxon>Epsilonproteobacteria</taxon>
        <taxon>Campylobacterales</taxon>
        <taxon>Campylobacteraceae</taxon>
        <taxon>Campylobacter</taxon>
    </lineage>
</organism>
<feature type="domain" description="Peptidase M3A/M3B catalytic" evidence="7">
    <location>
        <begin position="178"/>
        <end position="553"/>
    </location>
</feature>
<evidence type="ECO:0000256" key="6">
    <source>
        <dbReference type="RuleBase" id="RU003435"/>
    </source>
</evidence>
<dbReference type="CDD" id="cd09610">
    <property type="entry name" value="M3B_PepF"/>
    <property type="match status" value="1"/>
</dbReference>
<dbReference type="InterPro" id="IPR045090">
    <property type="entry name" value="Pept_M3A_M3B"/>
</dbReference>
<evidence type="ECO:0000313" key="8">
    <source>
        <dbReference type="EMBL" id="MBZ7986992.1"/>
    </source>
</evidence>
<comment type="caution">
    <text evidence="8">The sequence shown here is derived from an EMBL/GenBank/DDBJ whole genome shotgun (WGS) entry which is preliminary data.</text>
</comment>
<keyword evidence="9" id="KW-1185">Reference proteome</keyword>
<proteinExistence type="inferred from homology"/>
<evidence type="ECO:0000256" key="5">
    <source>
        <dbReference type="ARBA" id="ARBA00023049"/>
    </source>
</evidence>
<sequence length="566" mass="66028">MMNWDLTLIYKDDTHLNNSLNELSKQINNFVVKYENKLKNVNNIDEALDELDDIYNKISTANAYAYLKFAQNNQNGGFLQKISEKCTELASKIVFFELEFCSLDNAEKLASKSKYSYMLSNWLINKKYLLEKQAQSVFMKMQNNSANAFSRFFDEFLADIEFKFDNKTISEEELLSKLYNPDRKIRKKAADAFSKGLKNNIKPLLFTFNMIKNIHKTECEIKGYEHPLKARNISNEISDESVNSLIKTCENNFNLVHKFYKKKAKLLNIKQLKDYDRYAPLNLNSKNDWDFEKSCKLVRKSFNEFNPKFALIMDEALKNKAIDVYPAKQKRGGAFSYGIKPQPYVMLNHTSNRRDAFTLAHELGHLIHQKLAGDNQAFFYSDTPLTTAETASVFAEMLFFDSIKKDLNKEDKQALLASKIEDIFATLFRQINFTTFEIALHNHEGELSLEQIQTIWMQESKKMFANSVMLRDDYKYWFSYIPHFIHSPFYCYAYSYAQLLVLALFGLYKSNKCENFVQIYEKFLSLGSSKSPSDLVAMFGLNLDDESFWQLGMNEVKKLVDEFCDE</sequence>
<dbReference type="Gene3D" id="1.10.1370.20">
    <property type="entry name" value="Oligoendopeptidase f, C-terminal domain"/>
    <property type="match status" value="1"/>
</dbReference>
<keyword evidence="2 6" id="KW-0479">Metal-binding</keyword>
<evidence type="ECO:0000256" key="2">
    <source>
        <dbReference type="ARBA" id="ARBA00022723"/>
    </source>
</evidence>
<dbReference type="InterPro" id="IPR042088">
    <property type="entry name" value="OligoPept_F_C"/>
</dbReference>
<name>A0ABS7WRN1_9BACT</name>
<evidence type="ECO:0000256" key="4">
    <source>
        <dbReference type="ARBA" id="ARBA00022833"/>
    </source>
</evidence>
<dbReference type="SUPFAM" id="SSF55486">
    <property type="entry name" value="Metalloproteases ('zincins'), catalytic domain"/>
    <property type="match status" value="1"/>
</dbReference>
<gene>
    <name evidence="8" type="ORF">AVCANL283_02510</name>
</gene>
<evidence type="ECO:0000259" key="7">
    <source>
        <dbReference type="Pfam" id="PF01432"/>
    </source>
</evidence>
<keyword evidence="4 6" id="KW-0862">Zinc</keyword>
<protein>
    <submittedName>
        <fullName evidence="8">M3 family oligoendopeptidase</fullName>
    </submittedName>
</protein>
<evidence type="ECO:0000256" key="1">
    <source>
        <dbReference type="ARBA" id="ARBA00022670"/>
    </source>
</evidence>
<comment type="similarity">
    <text evidence="6">Belongs to the peptidase M3 family.</text>
</comment>